<dbReference type="Gene3D" id="2.130.10.10">
    <property type="entry name" value="YVTN repeat-like/Quinoprotein amine dehydrogenase"/>
    <property type="match status" value="1"/>
</dbReference>
<dbReference type="InterPro" id="IPR015943">
    <property type="entry name" value="WD40/YVTN_repeat-like_dom_sf"/>
</dbReference>
<dbReference type="InterPro" id="IPR018391">
    <property type="entry name" value="PQQ_b-propeller_rpt"/>
</dbReference>
<reference evidence="3 4" key="1">
    <citation type="journal article" date="2005" name="Science">
        <title>Genome streamlining in a cosmopolitan oceanic bacterium.</title>
        <authorList>
            <person name="Giovannoni S.J."/>
            <person name="Tripp H.J."/>
            <person name="Givan S."/>
            <person name="Podar M."/>
            <person name="Vergin K.L."/>
            <person name="Baptista D."/>
            <person name="Bibbs L."/>
            <person name="Eads J."/>
            <person name="Richardson T.H."/>
            <person name="Noordewier M."/>
            <person name="Rappe M.S."/>
            <person name="Short J.M."/>
            <person name="Carrington J.C."/>
            <person name="Mathur E.J."/>
        </authorList>
    </citation>
    <scope>NUCLEOTIDE SEQUENCE [LARGE SCALE GENOMIC DNA]</scope>
    <source>
        <strain evidence="3 4">HTCC1062</strain>
    </source>
</reference>
<feature type="signal peptide" evidence="1">
    <location>
        <begin position="1"/>
        <end position="24"/>
    </location>
</feature>
<evidence type="ECO:0000259" key="2">
    <source>
        <dbReference type="Pfam" id="PF13360"/>
    </source>
</evidence>
<dbReference type="Proteomes" id="UP000002528">
    <property type="component" value="Chromosome"/>
</dbReference>
<proteinExistence type="predicted"/>
<evidence type="ECO:0000256" key="1">
    <source>
        <dbReference type="SAM" id="SignalP"/>
    </source>
</evidence>
<sequence length="433" mass="49631">MVNKVLLSVLILLILNNCSTSKKAGFWNKDDKNQQQIENNKTILTKQIRPEDEFNSNLYVKISNGKLNQNSLNDQNDTGELTYEGVLEKIGKYNFSKFNDFDFISPSPLFYNNNLVFYDNKGEITLYDENQKTLWKNNFYNKSEKKIRPRLNFALKNNILIVTDDVAKYYAINIDTGELLWTKTNIVPFNSNIKIKNDVFYVVDYKNILRSISIKDGSEIWNLKTEESLTKSNTQISIVLDDKNIYFNNSIGDITAVDIKSGQLVWQLPTQNNNISQNAFQLSNSELVINENTIFFSNNKNEFYSIDSATGLINWKTEISSDLKPVVIGKLIITISEKGYLYIIDKKSGNIIRINDLYKNYKDKKRNQIKPTGFIVALNKIYLTNSDGKLIIVNSNEGNILNVVKVSGSKILQPFINENNLFLISNGSIIKFN</sequence>
<dbReference type="SUPFAM" id="SSF50998">
    <property type="entry name" value="Quinoprotein alcohol dehydrogenase-like"/>
    <property type="match status" value="1"/>
</dbReference>
<dbReference type="InterPro" id="IPR011047">
    <property type="entry name" value="Quinoprotein_ADH-like_sf"/>
</dbReference>
<dbReference type="HOGENOM" id="CLU_632902_0_0_5"/>
<feature type="chain" id="PRO_5004238587" evidence="1">
    <location>
        <begin position="25"/>
        <end position="433"/>
    </location>
</feature>
<keyword evidence="1" id="KW-0732">Signal</keyword>
<dbReference type="AlphaFoldDB" id="Q4FL12"/>
<evidence type="ECO:0000313" key="3">
    <source>
        <dbReference type="EMBL" id="AAZ22126.1"/>
    </source>
</evidence>
<dbReference type="SMART" id="SM00564">
    <property type="entry name" value="PQQ"/>
    <property type="match status" value="6"/>
</dbReference>
<dbReference type="STRING" id="335992.SAR11_1322"/>
<dbReference type="EMBL" id="CP000084">
    <property type="protein sequence ID" value="AAZ22126.1"/>
    <property type="molecule type" value="Genomic_DNA"/>
</dbReference>
<feature type="domain" description="Pyrrolo-quinoline quinone repeat" evidence="2">
    <location>
        <begin position="121"/>
        <end position="354"/>
    </location>
</feature>
<organism evidence="3 4">
    <name type="scientific">Pelagibacter ubique (strain HTCC1062)</name>
    <dbReference type="NCBI Taxonomy" id="335992"/>
    <lineage>
        <taxon>Bacteria</taxon>
        <taxon>Pseudomonadati</taxon>
        <taxon>Pseudomonadota</taxon>
        <taxon>Alphaproteobacteria</taxon>
        <taxon>Candidatus Pelagibacterales</taxon>
        <taxon>Candidatus Pelagibacteraceae</taxon>
        <taxon>Candidatus Pelagibacter</taxon>
    </lineage>
</organism>
<dbReference type="eggNOG" id="COG1520">
    <property type="taxonomic scope" value="Bacteria"/>
</dbReference>
<name>Q4FL12_PELUB</name>
<accession>Q4FL12</accession>
<evidence type="ECO:0000313" key="4">
    <source>
        <dbReference type="Proteomes" id="UP000002528"/>
    </source>
</evidence>
<gene>
    <name evidence="3" type="ordered locus">SAR11_1322</name>
</gene>
<protein>
    <submittedName>
        <fullName evidence="3">PQQ enzyme repeat family protein</fullName>
    </submittedName>
</protein>
<dbReference type="Pfam" id="PF13360">
    <property type="entry name" value="PQQ_2"/>
    <property type="match status" value="1"/>
</dbReference>
<dbReference type="InterPro" id="IPR002372">
    <property type="entry name" value="PQQ_rpt_dom"/>
</dbReference>
<dbReference type="OrthoDB" id="5290752at2"/>
<keyword evidence="4" id="KW-1185">Reference proteome</keyword>
<dbReference type="PANTHER" id="PTHR34512:SF30">
    <property type="entry name" value="OUTER MEMBRANE PROTEIN ASSEMBLY FACTOR BAMB"/>
    <property type="match status" value="1"/>
</dbReference>
<dbReference type="PANTHER" id="PTHR34512">
    <property type="entry name" value="CELL SURFACE PROTEIN"/>
    <property type="match status" value="1"/>
</dbReference>
<dbReference type="KEGG" id="pub:SAR11_1322"/>